<feature type="transmembrane region" description="Helical" evidence="1">
    <location>
        <begin position="207"/>
        <end position="228"/>
    </location>
</feature>
<evidence type="ECO:0008006" key="4">
    <source>
        <dbReference type="Google" id="ProtNLM"/>
    </source>
</evidence>
<dbReference type="EMBL" id="JAGKSP010000020">
    <property type="protein sequence ID" value="MBP3966577.1"/>
    <property type="molecule type" value="Genomic_DNA"/>
</dbReference>
<gene>
    <name evidence="2" type="ORF">I8J30_28235</name>
</gene>
<protein>
    <recommendedName>
        <fullName evidence="4">ABC transporter permease</fullName>
    </recommendedName>
</protein>
<feature type="transmembrane region" description="Helical" evidence="1">
    <location>
        <begin position="167"/>
        <end position="187"/>
    </location>
</feature>
<feature type="transmembrane region" description="Helical" evidence="1">
    <location>
        <begin position="139"/>
        <end position="160"/>
    </location>
</feature>
<feature type="transmembrane region" description="Helical" evidence="1">
    <location>
        <begin position="19"/>
        <end position="37"/>
    </location>
</feature>
<evidence type="ECO:0000313" key="3">
    <source>
        <dbReference type="Proteomes" id="UP000673394"/>
    </source>
</evidence>
<proteinExistence type="predicted"/>
<feature type="transmembrane region" description="Helical" evidence="1">
    <location>
        <begin position="99"/>
        <end position="119"/>
    </location>
</feature>
<dbReference type="RefSeq" id="WP_210663838.1">
    <property type="nucleotide sequence ID" value="NZ_JAGKSP010000020.1"/>
</dbReference>
<name>A0ABS5CL78_9BACL</name>
<evidence type="ECO:0000313" key="2">
    <source>
        <dbReference type="EMBL" id="MBP3966577.1"/>
    </source>
</evidence>
<keyword evidence="1" id="KW-0472">Membrane</keyword>
<sequence length="239" mass="27701">MTSWQGAWRLLRFEGSRSWLGLLLTIIIASYMVVMMMPLFNDLLEDGGAGTGWGSDFVYLSILPTMGFLMNRSVLHYWGRDPFTRNNAYLRAMPISWNTIIMARLLQFVIVLTIVELYFFTLQYVALNELRELMSPGEYVFFAFIWYGYAMTAGSTYIFFEQTFRGKIYFLICCGYLLLYAAIGLVLWLADTHLMYRTIEASRDHAILWPILSVLMGFAVSTLMGVLIRKRNTKRNLLE</sequence>
<organism evidence="2 3">
    <name type="scientific">Paenibacillus lignilyticus</name>
    <dbReference type="NCBI Taxonomy" id="1172615"/>
    <lineage>
        <taxon>Bacteria</taxon>
        <taxon>Bacillati</taxon>
        <taxon>Bacillota</taxon>
        <taxon>Bacilli</taxon>
        <taxon>Bacillales</taxon>
        <taxon>Paenibacillaceae</taxon>
        <taxon>Paenibacillus</taxon>
    </lineage>
</organism>
<dbReference type="Proteomes" id="UP000673394">
    <property type="component" value="Unassembled WGS sequence"/>
</dbReference>
<keyword evidence="1" id="KW-0812">Transmembrane</keyword>
<feature type="transmembrane region" description="Helical" evidence="1">
    <location>
        <begin position="57"/>
        <end position="78"/>
    </location>
</feature>
<reference evidence="2 3" key="1">
    <citation type="submission" date="2021-04" db="EMBL/GenBank/DDBJ databases">
        <title>Paenibacillus sp. DLE-14 whole genome sequence.</title>
        <authorList>
            <person name="Ham Y.J."/>
        </authorList>
    </citation>
    <scope>NUCLEOTIDE SEQUENCE [LARGE SCALE GENOMIC DNA]</scope>
    <source>
        <strain evidence="2 3">DLE-14</strain>
    </source>
</reference>
<keyword evidence="1" id="KW-1133">Transmembrane helix</keyword>
<evidence type="ECO:0000256" key="1">
    <source>
        <dbReference type="SAM" id="Phobius"/>
    </source>
</evidence>
<comment type="caution">
    <text evidence="2">The sequence shown here is derived from an EMBL/GenBank/DDBJ whole genome shotgun (WGS) entry which is preliminary data.</text>
</comment>
<keyword evidence="3" id="KW-1185">Reference proteome</keyword>
<accession>A0ABS5CL78</accession>